<protein>
    <submittedName>
        <fullName evidence="1">Uncharacterized protein</fullName>
    </submittedName>
</protein>
<dbReference type="AlphaFoldDB" id="A0A222FGU3"/>
<dbReference type="KEGG" id="bsan:CHH28_03755"/>
<gene>
    <name evidence="1" type="ORF">CHH28_03755</name>
</gene>
<reference evidence="1 2" key="1">
    <citation type="submission" date="2017-07" db="EMBL/GenBank/DDBJ databases">
        <title>Annotated genome sequence of Bacterioplanes sanyensis isolated from Red Sea.</title>
        <authorList>
            <person name="Rehman Z.U."/>
        </authorList>
    </citation>
    <scope>NUCLEOTIDE SEQUENCE [LARGE SCALE GENOMIC DNA]</scope>
    <source>
        <strain evidence="1 2">NV9</strain>
    </source>
</reference>
<sequence length="65" mass="7359">MNMELSAYKSFFYDFVQSGGSIDYFIGWFSTGSLNMKLLLDADLMQRTAELGINIVLCAYPCDNE</sequence>
<proteinExistence type="predicted"/>
<evidence type="ECO:0000313" key="1">
    <source>
        <dbReference type="EMBL" id="ASP37842.1"/>
    </source>
</evidence>
<keyword evidence="2" id="KW-1185">Reference proteome</keyword>
<dbReference type="Proteomes" id="UP000202440">
    <property type="component" value="Chromosome"/>
</dbReference>
<organism evidence="1 2">
    <name type="scientific">Bacterioplanes sanyensis</name>
    <dbReference type="NCBI Taxonomy" id="1249553"/>
    <lineage>
        <taxon>Bacteria</taxon>
        <taxon>Pseudomonadati</taxon>
        <taxon>Pseudomonadota</taxon>
        <taxon>Gammaproteobacteria</taxon>
        <taxon>Oceanospirillales</taxon>
        <taxon>Oceanospirillaceae</taxon>
        <taxon>Bacterioplanes</taxon>
    </lineage>
</organism>
<evidence type="ECO:0000313" key="2">
    <source>
        <dbReference type="Proteomes" id="UP000202440"/>
    </source>
</evidence>
<name>A0A222FGU3_9GAMM</name>
<dbReference type="EMBL" id="CP022530">
    <property type="protein sequence ID" value="ASP37842.1"/>
    <property type="molecule type" value="Genomic_DNA"/>
</dbReference>
<accession>A0A222FGU3</accession>